<evidence type="ECO:0000256" key="4">
    <source>
        <dbReference type="ARBA" id="ARBA00022679"/>
    </source>
</evidence>
<evidence type="ECO:0000256" key="3">
    <source>
        <dbReference type="ARBA" id="ARBA00008323"/>
    </source>
</evidence>
<dbReference type="InterPro" id="IPR022312">
    <property type="entry name" value="DNA_pol_X"/>
</dbReference>
<dbReference type="InterPro" id="IPR036420">
    <property type="entry name" value="BRCT_dom_sf"/>
</dbReference>
<comment type="cofactor">
    <cofactor evidence="1">
        <name>Mn(2+)</name>
        <dbReference type="ChEBI" id="CHEBI:29035"/>
    </cofactor>
</comment>
<organism evidence="15 16">
    <name type="scientific">Cuscuta europaea</name>
    <name type="common">European dodder</name>
    <dbReference type="NCBI Taxonomy" id="41803"/>
    <lineage>
        <taxon>Eukaryota</taxon>
        <taxon>Viridiplantae</taxon>
        <taxon>Streptophyta</taxon>
        <taxon>Embryophyta</taxon>
        <taxon>Tracheophyta</taxon>
        <taxon>Spermatophyta</taxon>
        <taxon>Magnoliopsida</taxon>
        <taxon>eudicotyledons</taxon>
        <taxon>Gunneridae</taxon>
        <taxon>Pentapetalae</taxon>
        <taxon>asterids</taxon>
        <taxon>lamiids</taxon>
        <taxon>Solanales</taxon>
        <taxon>Convolvulaceae</taxon>
        <taxon>Cuscuteae</taxon>
        <taxon>Cuscuta</taxon>
        <taxon>Cuscuta subgen. Cuscuta</taxon>
    </lineage>
</organism>
<dbReference type="FunFam" id="1.10.150.20:FF:000010">
    <property type="entry name" value="DNA polymerase lambda"/>
    <property type="match status" value="1"/>
</dbReference>
<dbReference type="InterPro" id="IPR002054">
    <property type="entry name" value="DNA-dir_DNA_pol_X"/>
</dbReference>
<dbReference type="Pfam" id="PF14792">
    <property type="entry name" value="DNA_pol_B_palm"/>
    <property type="match status" value="1"/>
</dbReference>
<gene>
    <name evidence="15" type="ORF">CEURO_LOCUS13089</name>
</gene>
<dbReference type="PROSITE" id="PS00522">
    <property type="entry name" value="DNA_POLYMERASE_X"/>
    <property type="match status" value="1"/>
</dbReference>
<comment type="function">
    <text evidence="13">DNA polymerase that functions in several pathways of DNA repair. Involved in base excision repair (BER) responsible for repair of lesions that give rise to abasic (AP) sites in DNA. Also contributes to DNA double-strand break repair by non-homologous end joining and homologous recombination. Has both template-dependent and template-independent (terminal transferase) DNA polymerase activities. Has also a 5'-deoxyribose-5-phosphate lyase (dRP lyase) activity.</text>
</comment>
<evidence type="ECO:0000256" key="7">
    <source>
        <dbReference type="ARBA" id="ARBA00022763"/>
    </source>
</evidence>
<evidence type="ECO:0000256" key="5">
    <source>
        <dbReference type="ARBA" id="ARBA00022695"/>
    </source>
</evidence>
<evidence type="ECO:0000256" key="8">
    <source>
        <dbReference type="ARBA" id="ARBA00022932"/>
    </source>
</evidence>
<dbReference type="InterPro" id="IPR001357">
    <property type="entry name" value="BRCT_dom"/>
</dbReference>
<keyword evidence="4 13" id="KW-0808">Transferase</keyword>
<keyword evidence="11 13" id="KW-0539">Nucleus</keyword>
<dbReference type="EC" id="2.7.7.7" evidence="13"/>
<feature type="domain" description="BRCT" evidence="14">
    <location>
        <begin position="1"/>
        <end position="91"/>
    </location>
</feature>
<dbReference type="EMBL" id="CAMAPE010000033">
    <property type="protein sequence ID" value="CAH9095364.1"/>
    <property type="molecule type" value="Genomic_DNA"/>
</dbReference>
<dbReference type="InterPro" id="IPR027421">
    <property type="entry name" value="DNA_pol_lamdba_lyase_dom_sf"/>
</dbReference>
<dbReference type="GO" id="GO:0016829">
    <property type="term" value="F:lyase activity"/>
    <property type="evidence" value="ECO:0007669"/>
    <property type="project" value="UniProtKB-KW"/>
</dbReference>
<dbReference type="InterPro" id="IPR002008">
    <property type="entry name" value="DNA_pol_X_beta-like"/>
</dbReference>
<evidence type="ECO:0000313" key="15">
    <source>
        <dbReference type="EMBL" id="CAH9095364.1"/>
    </source>
</evidence>
<dbReference type="Gene3D" id="3.30.460.10">
    <property type="entry name" value="Beta Polymerase, domain 2"/>
    <property type="match status" value="1"/>
</dbReference>
<keyword evidence="8 13" id="KW-0239">DNA-directed DNA polymerase</keyword>
<dbReference type="AlphaFoldDB" id="A0A9P0ZCJ3"/>
<dbReference type="CDD" id="cd00141">
    <property type="entry name" value="NT_POLXc"/>
    <property type="match status" value="1"/>
</dbReference>
<keyword evidence="5 13" id="KW-0548">Nucleotidyltransferase</keyword>
<evidence type="ECO:0000256" key="13">
    <source>
        <dbReference type="RuleBase" id="RU366014"/>
    </source>
</evidence>
<dbReference type="Proteomes" id="UP001152484">
    <property type="component" value="Unassembled WGS sequence"/>
</dbReference>
<dbReference type="InterPro" id="IPR018944">
    <property type="entry name" value="DNA_pol_lambd_fingers_domain"/>
</dbReference>
<evidence type="ECO:0000313" key="16">
    <source>
        <dbReference type="Proteomes" id="UP001152484"/>
    </source>
</evidence>
<dbReference type="GO" id="GO:0046872">
    <property type="term" value="F:metal ion binding"/>
    <property type="evidence" value="ECO:0007669"/>
    <property type="project" value="UniProtKB-UniRule"/>
</dbReference>
<evidence type="ECO:0000256" key="2">
    <source>
        <dbReference type="ARBA" id="ARBA00004123"/>
    </source>
</evidence>
<dbReference type="Gene3D" id="1.10.150.20">
    <property type="entry name" value="5' to 3' exonuclease, C-terminal subdomain"/>
    <property type="match status" value="1"/>
</dbReference>
<evidence type="ECO:0000256" key="9">
    <source>
        <dbReference type="ARBA" id="ARBA00023204"/>
    </source>
</evidence>
<evidence type="ECO:0000259" key="14">
    <source>
        <dbReference type="PROSITE" id="PS50172"/>
    </source>
</evidence>
<dbReference type="OrthoDB" id="205514at2759"/>
<keyword evidence="6" id="KW-0479">Metal-binding</keyword>
<dbReference type="GO" id="GO:0003677">
    <property type="term" value="F:DNA binding"/>
    <property type="evidence" value="ECO:0007669"/>
    <property type="project" value="UniProtKB-UniRule"/>
</dbReference>
<dbReference type="InterPro" id="IPR043519">
    <property type="entry name" value="NT_sf"/>
</dbReference>
<evidence type="ECO:0000256" key="1">
    <source>
        <dbReference type="ARBA" id="ARBA00001936"/>
    </source>
</evidence>
<keyword evidence="9 13" id="KW-0234">DNA repair</keyword>
<dbReference type="PANTHER" id="PTHR11276">
    <property type="entry name" value="DNA POLYMERASE TYPE-X FAMILY MEMBER"/>
    <property type="match status" value="1"/>
</dbReference>
<dbReference type="PRINTS" id="PR00869">
    <property type="entry name" value="DNAPOLX"/>
</dbReference>
<dbReference type="Pfam" id="PF10391">
    <property type="entry name" value="DNA_pol_lambd_f"/>
    <property type="match status" value="1"/>
</dbReference>
<sequence>MFTGMVVLLIGGGVQTRRLQIWKQKLMQMGASIENHFSRKVTHVFAVDSDLLLKEVDRERLIRSKTKVLQYQWIESSLREGKAMPEDLYVITIESGGGNMQNFSAENRSYCDEQTSKKSRVSSDGVNVASLDHMTVTEHYSGSSCDSDIASNVLGPEVSCEVFLNHHDKDFLSDSSLLYKPPDLNKNVTEIFGKLINIYRALGDERRSFSYYKAILVIEKLPSKIENLDQVKHLPSIGKSMQDHILEIVNTRKLSKLEHFEKDEKVRTITLFGEVWGIGPATALKLYEKGNRTLDDLKNEESLTNAQRLGLKYFHDIKVRIPRHEVEEMEQLLKKAGEEILPGVMVLCAGSYRRGKASCGDMDIVITHPDGKSHISFLLKYVKRLKEMSFLREDLVFSVHSEEGLDSGVDTYFGLCTYPGRELRHRIDIKA</sequence>
<dbReference type="PROSITE" id="PS50172">
    <property type="entry name" value="BRCT"/>
    <property type="match status" value="1"/>
</dbReference>
<dbReference type="FunFam" id="3.30.460.10:FF:000029">
    <property type="entry name" value="DNA polymerase"/>
    <property type="match status" value="1"/>
</dbReference>
<dbReference type="Gene3D" id="1.10.150.110">
    <property type="entry name" value="DNA polymerase beta, N-terminal domain-like"/>
    <property type="match status" value="1"/>
</dbReference>
<comment type="similarity">
    <text evidence="3 13">Belongs to the DNA polymerase type-X family.</text>
</comment>
<dbReference type="SMART" id="SM00483">
    <property type="entry name" value="POLXc"/>
    <property type="match status" value="1"/>
</dbReference>
<evidence type="ECO:0000256" key="6">
    <source>
        <dbReference type="ARBA" id="ARBA00022723"/>
    </source>
</evidence>
<dbReference type="Pfam" id="PF00533">
    <property type="entry name" value="BRCT"/>
    <property type="match status" value="1"/>
</dbReference>
<dbReference type="SUPFAM" id="SSF81585">
    <property type="entry name" value="PsbU/PolX domain-like"/>
    <property type="match status" value="1"/>
</dbReference>
<proteinExistence type="inferred from homology"/>
<dbReference type="GO" id="GO:0006303">
    <property type="term" value="P:double-strand break repair via nonhomologous end joining"/>
    <property type="evidence" value="ECO:0007669"/>
    <property type="project" value="TreeGrafter"/>
</dbReference>
<dbReference type="SMART" id="SM00292">
    <property type="entry name" value="BRCT"/>
    <property type="match status" value="1"/>
</dbReference>
<comment type="catalytic activity">
    <reaction evidence="12 13">
        <text>DNA(n) + a 2'-deoxyribonucleoside 5'-triphosphate = DNA(n+1) + diphosphate</text>
        <dbReference type="Rhea" id="RHEA:22508"/>
        <dbReference type="Rhea" id="RHEA-COMP:17339"/>
        <dbReference type="Rhea" id="RHEA-COMP:17340"/>
        <dbReference type="ChEBI" id="CHEBI:33019"/>
        <dbReference type="ChEBI" id="CHEBI:61560"/>
        <dbReference type="ChEBI" id="CHEBI:173112"/>
        <dbReference type="EC" id="2.7.7.7"/>
    </reaction>
</comment>
<dbReference type="FunFam" id="1.10.150.110:FF:000006">
    <property type="entry name" value="DNA polymerase"/>
    <property type="match status" value="1"/>
</dbReference>
<dbReference type="Gene3D" id="3.40.50.10190">
    <property type="entry name" value="BRCT domain"/>
    <property type="match status" value="1"/>
</dbReference>
<dbReference type="SUPFAM" id="SSF52113">
    <property type="entry name" value="BRCT domain"/>
    <property type="match status" value="1"/>
</dbReference>
<evidence type="ECO:0000256" key="12">
    <source>
        <dbReference type="ARBA" id="ARBA00049244"/>
    </source>
</evidence>
<dbReference type="InterPro" id="IPR028207">
    <property type="entry name" value="DNA_pol_B_palm_palm"/>
</dbReference>
<reference evidence="15" key="1">
    <citation type="submission" date="2022-07" db="EMBL/GenBank/DDBJ databases">
        <authorList>
            <person name="Macas J."/>
            <person name="Novak P."/>
            <person name="Neumann P."/>
        </authorList>
    </citation>
    <scope>NUCLEOTIDE SEQUENCE</scope>
</reference>
<dbReference type="InterPro" id="IPR019843">
    <property type="entry name" value="DNA_pol-X_BS"/>
</dbReference>
<dbReference type="PRINTS" id="PR00870">
    <property type="entry name" value="DNAPOLXBETA"/>
</dbReference>
<dbReference type="GO" id="GO:0003887">
    <property type="term" value="F:DNA-directed DNA polymerase activity"/>
    <property type="evidence" value="ECO:0007669"/>
    <property type="project" value="UniProtKB-UniRule"/>
</dbReference>
<evidence type="ECO:0000256" key="11">
    <source>
        <dbReference type="ARBA" id="ARBA00023242"/>
    </source>
</evidence>
<accession>A0A9P0ZCJ3</accession>
<keyword evidence="10" id="KW-0456">Lyase</keyword>
<dbReference type="PANTHER" id="PTHR11276:SF41">
    <property type="entry name" value="DNA POLYMERASE LAMBDA"/>
    <property type="match status" value="1"/>
</dbReference>
<protein>
    <recommendedName>
        <fullName evidence="13">DNA polymerase</fullName>
        <ecNumber evidence="13">2.7.7.7</ecNumber>
    </recommendedName>
</protein>
<dbReference type="GO" id="GO:0005634">
    <property type="term" value="C:nucleus"/>
    <property type="evidence" value="ECO:0007669"/>
    <property type="project" value="UniProtKB-SubCell"/>
</dbReference>
<comment type="caution">
    <text evidence="15">The sequence shown here is derived from an EMBL/GenBank/DDBJ whole genome shotgun (WGS) entry which is preliminary data.</text>
</comment>
<name>A0A9P0ZCJ3_CUSEU</name>
<keyword evidence="16" id="KW-1185">Reference proteome</keyword>
<dbReference type="InterPro" id="IPR010996">
    <property type="entry name" value="HHH_MUS81"/>
</dbReference>
<evidence type="ECO:0000256" key="10">
    <source>
        <dbReference type="ARBA" id="ARBA00023239"/>
    </source>
</evidence>
<keyword evidence="7 13" id="KW-0227">DNA damage</keyword>
<dbReference type="Pfam" id="PF14716">
    <property type="entry name" value="HHH_8"/>
    <property type="match status" value="1"/>
</dbReference>
<dbReference type="SUPFAM" id="SSF81301">
    <property type="entry name" value="Nucleotidyltransferase"/>
    <property type="match status" value="1"/>
</dbReference>
<comment type="subcellular location">
    <subcellularLocation>
        <location evidence="2 13">Nucleus</location>
    </subcellularLocation>
</comment>
<dbReference type="SUPFAM" id="SSF47802">
    <property type="entry name" value="DNA polymerase beta, N-terminal domain-like"/>
    <property type="match status" value="1"/>
</dbReference>